<keyword evidence="3" id="KW-1185">Reference proteome</keyword>
<reference evidence="2" key="1">
    <citation type="journal article" date="2023" name="Plant J.">
        <title>Genome sequences and population genomics provide insights into the demographic history, inbreeding, and mutation load of two 'living fossil' tree species of Dipteronia.</title>
        <authorList>
            <person name="Feng Y."/>
            <person name="Comes H.P."/>
            <person name="Chen J."/>
            <person name="Zhu S."/>
            <person name="Lu R."/>
            <person name="Zhang X."/>
            <person name="Li P."/>
            <person name="Qiu J."/>
            <person name="Olsen K.M."/>
            <person name="Qiu Y."/>
        </authorList>
    </citation>
    <scope>NUCLEOTIDE SEQUENCE</scope>
    <source>
        <strain evidence="2">NBL</strain>
    </source>
</reference>
<sequence>MGLNCGFSLDSMATRRRIKEAIPGFFFTGYMGYQICPSFVWGTLTKSLMLLKNRNAIGFECIHAIRNKKRNEGSMVLTINMSEAYDRVEMSFLAKMLSKLGFSDAWVSRVMWCVSSVSFFFLINDEIYGSLHSSRGLRQGDPFHRIFSLSALKAFPA</sequence>
<feature type="transmembrane region" description="Helical" evidence="1">
    <location>
        <begin position="21"/>
        <end position="44"/>
    </location>
</feature>
<keyword evidence="1" id="KW-1133">Transmembrane helix</keyword>
<organism evidence="2 3">
    <name type="scientific">Dipteronia sinensis</name>
    <dbReference type="NCBI Taxonomy" id="43782"/>
    <lineage>
        <taxon>Eukaryota</taxon>
        <taxon>Viridiplantae</taxon>
        <taxon>Streptophyta</taxon>
        <taxon>Embryophyta</taxon>
        <taxon>Tracheophyta</taxon>
        <taxon>Spermatophyta</taxon>
        <taxon>Magnoliopsida</taxon>
        <taxon>eudicotyledons</taxon>
        <taxon>Gunneridae</taxon>
        <taxon>Pentapetalae</taxon>
        <taxon>rosids</taxon>
        <taxon>malvids</taxon>
        <taxon>Sapindales</taxon>
        <taxon>Sapindaceae</taxon>
        <taxon>Hippocastanoideae</taxon>
        <taxon>Acereae</taxon>
        <taxon>Dipteronia</taxon>
    </lineage>
</organism>
<proteinExistence type="predicted"/>
<evidence type="ECO:0000313" key="2">
    <source>
        <dbReference type="EMBL" id="KAK3211127.1"/>
    </source>
</evidence>
<dbReference type="AlphaFoldDB" id="A0AAE0AD74"/>
<evidence type="ECO:0000313" key="3">
    <source>
        <dbReference type="Proteomes" id="UP001281410"/>
    </source>
</evidence>
<evidence type="ECO:0008006" key="4">
    <source>
        <dbReference type="Google" id="ProtNLM"/>
    </source>
</evidence>
<keyword evidence="1" id="KW-0472">Membrane</keyword>
<name>A0AAE0AD74_9ROSI</name>
<dbReference type="EMBL" id="JANJYJ010000005">
    <property type="protein sequence ID" value="KAK3211127.1"/>
    <property type="molecule type" value="Genomic_DNA"/>
</dbReference>
<evidence type="ECO:0000256" key="1">
    <source>
        <dbReference type="SAM" id="Phobius"/>
    </source>
</evidence>
<keyword evidence="1" id="KW-0812">Transmembrane</keyword>
<protein>
    <recommendedName>
        <fullName evidence="4">Reverse transcriptase domain-containing protein</fullName>
    </recommendedName>
</protein>
<comment type="caution">
    <text evidence="2">The sequence shown here is derived from an EMBL/GenBank/DDBJ whole genome shotgun (WGS) entry which is preliminary data.</text>
</comment>
<dbReference type="Proteomes" id="UP001281410">
    <property type="component" value="Unassembled WGS sequence"/>
</dbReference>
<gene>
    <name evidence="2" type="ORF">Dsin_015833</name>
</gene>
<accession>A0AAE0AD74</accession>